<gene>
    <name evidence="3" type="ORF">M8542_07375</name>
</gene>
<reference evidence="3" key="1">
    <citation type="submission" date="2022-06" db="EMBL/GenBank/DDBJ databases">
        <title>Amycolatopsis iheyaensis sp. nov., a new species of the genus Amycolatopsis isolated from soil in Iheya island, Japan.</title>
        <authorList>
            <person name="Ngamcharungchit C."/>
            <person name="Kanto H."/>
            <person name="Take A."/>
            <person name="Intra B."/>
            <person name="Matsumoto A."/>
            <person name="Panbangred W."/>
            <person name="Inahashi Y."/>
        </authorList>
    </citation>
    <scope>NUCLEOTIDE SEQUENCE</scope>
    <source>
        <strain evidence="3">OK19-0408</strain>
    </source>
</reference>
<sequence length="390" mass="42522">MTLTTGIERLRIRNFRVLRDIELDGLTPVTALLGPNGSGKSTVFDALDFLSDSFRVGLRSAWDQRGGAADIVTHGATDAVKIELTCRIEGAVAEYRLVIEHDDDEPAVAEEKLTWQPEGADEPSEVLEFRGGIGTVVGLGAVGEQVVLSSPDLLGVGVVSQLAATAKVGKFHRFIAEIHLSDLNLDAMRRGAKDDKTTRLKPDGQNVGAIVQRLRNGLPRYWEGIRDSLRTYVPGFDDIEPVRQGDGAWIVYLREQGAEDLVAPENISDGTLQLLGYLVALQADTSVLLVEEPEKQVHPRLHYRLAEDARGAEAAGQVMVATHAPEFVDALRPDEVWMLFRDESGFAQARRAADIPQLMAMVDSGGLLGNLWTEGFFGLGDPLDRPGQPR</sequence>
<feature type="domain" description="Rad50/SbcC-type AAA" evidence="2">
    <location>
        <begin position="9"/>
        <end position="60"/>
    </location>
</feature>
<dbReference type="PANTHER" id="PTHR40396:SF1">
    <property type="entry name" value="ATPASE AAA-TYPE CORE DOMAIN-CONTAINING PROTEIN"/>
    <property type="match status" value="1"/>
</dbReference>
<keyword evidence="4" id="KW-1185">Reference proteome</keyword>
<dbReference type="Pfam" id="PF13476">
    <property type="entry name" value="AAA_23"/>
    <property type="match status" value="1"/>
</dbReference>
<dbReference type="RefSeq" id="WP_257919272.1">
    <property type="nucleotide sequence ID" value="NZ_JAMXQV010000003.1"/>
</dbReference>
<dbReference type="AlphaFoldDB" id="A0A9X2SHQ5"/>
<dbReference type="InterPro" id="IPR038729">
    <property type="entry name" value="Rad50/SbcC_AAA"/>
</dbReference>
<dbReference type="InterPro" id="IPR014555">
    <property type="entry name" value="RecF-like"/>
</dbReference>
<dbReference type="Gene3D" id="3.40.50.300">
    <property type="entry name" value="P-loop containing nucleotide triphosphate hydrolases"/>
    <property type="match status" value="2"/>
</dbReference>
<organism evidence="3 4">
    <name type="scientific">Amycolatopsis iheyensis</name>
    <dbReference type="NCBI Taxonomy" id="2945988"/>
    <lineage>
        <taxon>Bacteria</taxon>
        <taxon>Bacillati</taxon>
        <taxon>Actinomycetota</taxon>
        <taxon>Actinomycetes</taxon>
        <taxon>Pseudonocardiales</taxon>
        <taxon>Pseudonocardiaceae</taxon>
        <taxon>Amycolatopsis</taxon>
    </lineage>
</organism>
<dbReference type="GO" id="GO:0006302">
    <property type="term" value="P:double-strand break repair"/>
    <property type="evidence" value="ECO:0007669"/>
    <property type="project" value="InterPro"/>
</dbReference>
<evidence type="ECO:0000313" key="4">
    <source>
        <dbReference type="Proteomes" id="UP001144096"/>
    </source>
</evidence>
<dbReference type="Pfam" id="PF13304">
    <property type="entry name" value="AAA_21"/>
    <property type="match status" value="1"/>
</dbReference>
<name>A0A9X2SHQ5_9PSEU</name>
<dbReference type="SUPFAM" id="SSF52540">
    <property type="entry name" value="P-loop containing nucleoside triphosphate hydrolases"/>
    <property type="match status" value="1"/>
</dbReference>
<dbReference type="InterPro" id="IPR027417">
    <property type="entry name" value="P-loop_NTPase"/>
</dbReference>
<dbReference type="Proteomes" id="UP001144096">
    <property type="component" value="Unassembled WGS sequence"/>
</dbReference>
<feature type="domain" description="ATPase AAA-type core" evidence="1">
    <location>
        <begin position="205"/>
        <end position="329"/>
    </location>
</feature>
<comment type="caution">
    <text evidence="3">The sequence shown here is derived from an EMBL/GenBank/DDBJ whole genome shotgun (WGS) entry which is preliminary data.</text>
</comment>
<dbReference type="GO" id="GO:0005524">
    <property type="term" value="F:ATP binding"/>
    <property type="evidence" value="ECO:0007669"/>
    <property type="project" value="InterPro"/>
</dbReference>
<dbReference type="PIRSF" id="PIRSF029347">
    <property type="entry name" value="RecF"/>
    <property type="match status" value="1"/>
</dbReference>
<evidence type="ECO:0000313" key="3">
    <source>
        <dbReference type="EMBL" id="MCR6482634.1"/>
    </source>
</evidence>
<evidence type="ECO:0000259" key="2">
    <source>
        <dbReference type="Pfam" id="PF13476"/>
    </source>
</evidence>
<protein>
    <submittedName>
        <fullName evidence="3">AAA family ATPase</fullName>
    </submittedName>
</protein>
<accession>A0A9X2SHQ5</accession>
<proteinExistence type="predicted"/>
<dbReference type="EMBL" id="JAMXQV010000003">
    <property type="protein sequence ID" value="MCR6482634.1"/>
    <property type="molecule type" value="Genomic_DNA"/>
</dbReference>
<dbReference type="InterPro" id="IPR003959">
    <property type="entry name" value="ATPase_AAA_core"/>
</dbReference>
<dbReference type="PANTHER" id="PTHR40396">
    <property type="entry name" value="ATPASE-LIKE PROTEIN"/>
    <property type="match status" value="1"/>
</dbReference>
<evidence type="ECO:0000259" key="1">
    <source>
        <dbReference type="Pfam" id="PF13304"/>
    </source>
</evidence>
<dbReference type="GO" id="GO:0016887">
    <property type="term" value="F:ATP hydrolysis activity"/>
    <property type="evidence" value="ECO:0007669"/>
    <property type="project" value="InterPro"/>
</dbReference>